<keyword evidence="7" id="KW-1185">Reference proteome</keyword>
<evidence type="ECO:0000256" key="2">
    <source>
        <dbReference type="ARBA" id="ARBA00022723"/>
    </source>
</evidence>
<evidence type="ECO:0000313" key="7">
    <source>
        <dbReference type="Proteomes" id="UP000033096"/>
    </source>
</evidence>
<protein>
    <submittedName>
        <fullName evidence="6">tRNA-specific adenosine-34 deaminase</fullName>
        <ecNumber evidence="6">3.5.4.-</ecNumber>
    </submittedName>
</protein>
<gene>
    <name evidence="6" type="ORF">MSVAZ_2361</name>
</gene>
<dbReference type="SUPFAM" id="SSF53927">
    <property type="entry name" value="Cytidine deaminase-like"/>
    <property type="match status" value="1"/>
</dbReference>
<comment type="similarity">
    <text evidence="1">Belongs to the cytidine and deoxycytidylate deaminase family.</text>
</comment>
<dbReference type="InterPro" id="IPR016193">
    <property type="entry name" value="Cytidine_deaminase-like"/>
</dbReference>
<keyword evidence="2" id="KW-0479">Metal-binding</keyword>
<dbReference type="STRING" id="1434123.MSVAZ_2361"/>
<proteinExistence type="inferred from homology"/>
<dbReference type="AlphaFoldDB" id="A0A0E3Q716"/>
<dbReference type="PROSITE" id="PS00903">
    <property type="entry name" value="CYT_DCMP_DEAMINASES_1"/>
    <property type="match status" value="1"/>
</dbReference>
<dbReference type="GO" id="GO:0008270">
    <property type="term" value="F:zinc ion binding"/>
    <property type="evidence" value="ECO:0007669"/>
    <property type="project" value="InterPro"/>
</dbReference>
<dbReference type="InterPro" id="IPR002125">
    <property type="entry name" value="CMP_dCMP_dom"/>
</dbReference>
<dbReference type="PANTHER" id="PTHR11079:SF161">
    <property type="entry name" value="CMP_DCMP-TYPE DEAMINASE DOMAIN-CONTAINING PROTEIN"/>
    <property type="match status" value="1"/>
</dbReference>
<dbReference type="PROSITE" id="PS51747">
    <property type="entry name" value="CYT_DCMP_DEAMINASES_2"/>
    <property type="match status" value="1"/>
</dbReference>
<dbReference type="PANTHER" id="PTHR11079">
    <property type="entry name" value="CYTOSINE DEAMINASE FAMILY MEMBER"/>
    <property type="match status" value="1"/>
</dbReference>
<sequence>MNKTIKEYERAKMLDNDSLFMKRAIELSLENVKKGGGPFGAVIVRKGEILAESCNMVTALNDPTAHAEINVIREAARKLDTFDLSGCTIYASCEPCPMCLGAIYWARIGKVVFANTASDAQKIGFADSRIYSEISRPPQERNIEFRQLLREEALKAFKAWEESENKIEY</sequence>
<reference evidence="6 7" key="1">
    <citation type="submission" date="2014-07" db="EMBL/GenBank/DDBJ databases">
        <title>Methanogenic archaea and the global carbon cycle.</title>
        <authorList>
            <person name="Henriksen J.R."/>
            <person name="Luke J."/>
            <person name="Reinhart S."/>
            <person name="Benedict M.N."/>
            <person name="Youngblut N.D."/>
            <person name="Metcalf M.E."/>
            <person name="Whitaker R.J."/>
            <person name="Metcalf W.W."/>
        </authorList>
    </citation>
    <scope>NUCLEOTIDE SEQUENCE [LARGE SCALE GENOMIC DNA]</scope>
    <source>
        <strain evidence="6 7">Z-761</strain>
    </source>
</reference>
<name>A0A0E3Q716_9EURY</name>
<dbReference type="Pfam" id="PF00383">
    <property type="entry name" value="dCMP_cyt_deam_1"/>
    <property type="match status" value="1"/>
</dbReference>
<evidence type="ECO:0000259" key="5">
    <source>
        <dbReference type="PROSITE" id="PS51747"/>
    </source>
</evidence>
<dbReference type="FunFam" id="3.40.140.10:FF:000011">
    <property type="entry name" value="tRNA-specific adenosine deaminase"/>
    <property type="match status" value="1"/>
</dbReference>
<evidence type="ECO:0000313" key="6">
    <source>
        <dbReference type="EMBL" id="AKB44630.1"/>
    </source>
</evidence>
<evidence type="ECO:0000256" key="1">
    <source>
        <dbReference type="ARBA" id="ARBA00006576"/>
    </source>
</evidence>
<organism evidence="6 7">
    <name type="scientific">Methanosarcina vacuolata Z-761</name>
    <dbReference type="NCBI Taxonomy" id="1434123"/>
    <lineage>
        <taxon>Archaea</taxon>
        <taxon>Methanobacteriati</taxon>
        <taxon>Methanobacteriota</taxon>
        <taxon>Stenosarchaea group</taxon>
        <taxon>Methanomicrobia</taxon>
        <taxon>Methanosarcinales</taxon>
        <taxon>Methanosarcinaceae</taxon>
        <taxon>Methanosarcina</taxon>
    </lineage>
</organism>
<accession>A0A0E3Q716</accession>
<dbReference type="Proteomes" id="UP000033096">
    <property type="component" value="Chromosome"/>
</dbReference>
<evidence type="ECO:0000256" key="3">
    <source>
        <dbReference type="ARBA" id="ARBA00022801"/>
    </source>
</evidence>
<dbReference type="InterPro" id="IPR016192">
    <property type="entry name" value="APOBEC/CMP_deaminase_Zn-bd"/>
</dbReference>
<keyword evidence="4" id="KW-0862">Zinc</keyword>
<dbReference type="KEGG" id="mvc:MSVAZ_2361"/>
<dbReference type="Gene3D" id="3.40.140.10">
    <property type="entry name" value="Cytidine Deaminase, domain 2"/>
    <property type="match status" value="1"/>
</dbReference>
<evidence type="ECO:0000256" key="4">
    <source>
        <dbReference type="ARBA" id="ARBA00022833"/>
    </source>
</evidence>
<dbReference type="EC" id="3.5.4.-" evidence="6"/>
<keyword evidence="3 6" id="KW-0378">Hydrolase</keyword>
<dbReference type="GO" id="GO:0047974">
    <property type="term" value="F:guanosine deaminase activity"/>
    <property type="evidence" value="ECO:0007669"/>
    <property type="project" value="TreeGrafter"/>
</dbReference>
<dbReference type="CDD" id="cd01285">
    <property type="entry name" value="nucleoside_deaminase"/>
    <property type="match status" value="1"/>
</dbReference>
<dbReference type="PATRIC" id="fig|1434123.4.peg.2889"/>
<dbReference type="GO" id="GO:0006152">
    <property type="term" value="P:purine nucleoside catabolic process"/>
    <property type="evidence" value="ECO:0007669"/>
    <property type="project" value="TreeGrafter"/>
</dbReference>
<dbReference type="HOGENOM" id="CLU_025810_5_2_2"/>
<dbReference type="EMBL" id="CP009520">
    <property type="protein sequence ID" value="AKB44630.1"/>
    <property type="molecule type" value="Genomic_DNA"/>
</dbReference>
<feature type="domain" description="CMP/dCMP-type deaminase" evidence="5">
    <location>
        <begin position="15"/>
        <end position="145"/>
    </location>
</feature>